<reference evidence="2 3" key="1">
    <citation type="submission" date="2020-12" db="EMBL/GenBank/DDBJ databases">
        <title>Streptomyces typhae sp. nov., a novel endophytic actinomycete isolated from the root of cattail pollen (Typha angustifolia L.).</title>
        <authorList>
            <person name="Peng C."/>
            <person name="Liu C."/>
        </authorList>
    </citation>
    <scope>NUCLEOTIDE SEQUENCE [LARGE SCALE GENOMIC DNA]</scope>
    <source>
        <strain evidence="2 3">JCM 4753</strain>
    </source>
</reference>
<dbReference type="EMBL" id="JAEKOZ010000023">
    <property type="protein sequence ID" value="MBJ3811151.1"/>
    <property type="molecule type" value="Genomic_DNA"/>
</dbReference>
<accession>A0ABS0XD60</accession>
<dbReference type="InterPro" id="IPR000600">
    <property type="entry name" value="ROK"/>
</dbReference>
<organism evidence="2 3">
    <name type="scientific">Streptomyces flavofungini</name>
    <dbReference type="NCBI Taxonomy" id="68200"/>
    <lineage>
        <taxon>Bacteria</taxon>
        <taxon>Bacillati</taxon>
        <taxon>Actinomycetota</taxon>
        <taxon>Actinomycetes</taxon>
        <taxon>Kitasatosporales</taxon>
        <taxon>Streptomycetaceae</taxon>
        <taxon>Streptomyces</taxon>
    </lineage>
</organism>
<dbReference type="InterPro" id="IPR043129">
    <property type="entry name" value="ATPase_NBD"/>
</dbReference>
<gene>
    <name evidence="2" type="ORF">JGB26_29345</name>
</gene>
<dbReference type="RefSeq" id="WP_190117191.1">
    <property type="nucleotide sequence ID" value="NZ_BMVR01000007.1"/>
</dbReference>
<evidence type="ECO:0000256" key="1">
    <source>
        <dbReference type="ARBA" id="ARBA00006479"/>
    </source>
</evidence>
<dbReference type="PANTHER" id="PTHR18964:SF169">
    <property type="entry name" value="N-ACETYLMANNOSAMINE KINASE"/>
    <property type="match status" value="1"/>
</dbReference>
<dbReference type="Pfam" id="PF00480">
    <property type="entry name" value="ROK"/>
    <property type="match status" value="1"/>
</dbReference>
<proteinExistence type="inferred from homology"/>
<sequence length="284" mass="29239">MTRAVLEIGGTHVTAALVDPGRARVLRRAHQGLNPRGTAEHVLGTVVRCATRIDASAAELWGVAVPGPFDYDNGIARFEGVGKFDDLYGIDVGSVLLDGVWPRPRGAVFLNDAHAFALGEWSAGAARGHRRCVGVTLGTGVGSAFLADGQVCRDGPGVPPLGRIDLVRVAGRPLEDSVSRRALLARYGDRRAEVHDIAARARAGEAHAGHVLHEALTALGTALTPYVRDFEATALVVGGGLARSWDLVGPSLRGALGDTPVTLCAGALGADAGLVGAAVYAGTG</sequence>
<dbReference type="Gene3D" id="3.30.420.40">
    <property type="match status" value="2"/>
</dbReference>
<dbReference type="Proteomes" id="UP000634780">
    <property type="component" value="Unassembled WGS sequence"/>
</dbReference>
<name>A0ABS0XD60_9ACTN</name>
<dbReference type="CDD" id="cd23763">
    <property type="entry name" value="ASKHA_ATPase_ROK"/>
    <property type="match status" value="1"/>
</dbReference>
<dbReference type="SUPFAM" id="SSF53067">
    <property type="entry name" value="Actin-like ATPase domain"/>
    <property type="match status" value="1"/>
</dbReference>
<evidence type="ECO:0000313" key="3">
    <source>
        <dbReference type="Proteomes" id="UP000634780"/>
    </source>
</evidence>
<keyword evidence="3" id="KW-1185">Reference proteome</keyword>
<protein>
    <submittedName>
        <fullName evidence="2">ROK family protein</fullName>
    </submittedName>
</protein>
<comment type="similarity">
    <text evidence="1">Belongs to the ROK (NagC/XylR) family.</text>
</comment>
<dbReference type="PANTHER" id="PTHR18964">
    <property type="entry name" value="ROK (REPRESSOR, ORF, KINASE) FAMILY"/>
    <property type="match status" value="1"/>
</dbReference>
<evidence type="ECO:0000313" key="2">
    <source>
        <dbReference type="EMBL" id="MBJ3811151.1"/>
    </source>
</evidence>
<comment type="caution">
    <text evidence="2">The sequence shown here is derived from an EMBL/GenBank/DDBJ whole genome shotgun (WGS) entry which is preliminary data.</text>
</comment>